<sequence>MLEQDHSPAGRALRSAREALANADRVVERAQLAQAAARSARTSRAPRTVDAETEAVLRARLTRPDPT</sequence>
<dbReference type="Proteomes" id="UP001369736">
    <property type="component" value="Unassembled WGS sequence"/>
</dbReference>
<dbReference type="EMBL" id="JBBEGM010000011">
    <property type="protein sequence ID" value="MEJ2864337.1"/>
    <property type="molecule type" value="Genomic_DNA"/>
</dbReference>
<dbReference type="RefSeq" id="WP_337705698.1">
    <property type="nucleotide sequence ID" value="NZ_JBBEGM010000011.1"/>
</dbReference>
<organism evidence="1 2">
    <name type="scientific">Actinomycetospora flava</name>
    <dbReference type="NCBI Taxonomy" id="3129232"/>
    <lineage>
        <taxon>Bacteria</taxon>
        <taxon>Bacillati</taxon>
        <taxon>Actinomycetota</taxon>
        <taxon>Actinomycetes</taxon>
        <taxon>Pseudonocardiales</taxon>
        <taxon>Pseudonocardiaceae</taxon>
        <taxon>Actinomycetospora</taxon>
    </lineage>
</organism>
<evidence type="ECO:0000313" key="2">
    <source>
        <dbReference type="Proteomes" id="UP001369736"/>
    </source>
</evidence>
<keyword evidence="2" id="KW-1185">Reference proteome</keyword>
<name>A0ABU8MCH8_9PSEU</name>
<comment type="caution">
    <text evidence="1">The sequence shown here is derived from an EMBL/GenBank/DDBJ whole genome shotgun (WGS) entry which is preliminary data.</text>
</comment>
<accession>A0ABU8MCH8</accession>
<evidence type="ECO:0000313" key="1">
    <source>
        <dbReference type="EMBL" id="MEJ2864337.1"/>
    </source>
</evidence>
<proteinExistence type="predicted"/>
<protein>
    <submittedName>
        <fullName evidence="1">Uncharacterized protein</fullName>
    </submittedName>
</protein>
<gene>
    <name evidence="1" type="ORF">WCD58_24480</name>
</gene>
<reference evidence="1 2" key="1">
    <citation type="submission" date="2024-03" db="EMBL/GenBank/DDBJ databases">
        <title>Actinomycetospora sp. OC33-EN07, a novel actinomycete isolated from wild orchid (Aerides multiflora).</title>
        <authorList>
            <person name="Suriyachadkun C."/>
        </authorList>
    </citation>
    <scope>NUCLEOTIDE SEQUENCE [LARGE SCALE GENOMIC DNA]</scope>
    <source>
        <strain evidence="1 2">OC33-EN07</strain>
    </source>
</reference>